<name>L8GTI0_ACACF</name>
<evidence type="ECO:0000256" key="3">
    <source>
        <dbReference type="ARBA" id="ARBA00022692"/>
    </source>
</evidence>
<evidence type="ECO:0000259" key="8">
    <source>
        <dbReference type="Pfam" id="PF09335"/>
    </source>
</evidence>
<evidence type="ECO:0000256" key="2">
    <source>
        <dbReference type="ARBA" id="ARBA00022475"/>
    </source>
</evidence>
<keyword evidence="10" id="KW-1185">Reference proteome</keyword>
<feature type="transmembrane region" description="Helical" evidence="7">
    <location>
        <begin position="130"/>
        <end position="153"/>
    </location>
</feature>
<feature type="domain" description="VTT" evidence="8">
    <location>
        <begin position="123"/>
        <end position="237"/>
    </location>
</feature>
<reference evidence="9 10" key="1">
    <citation type="journal article" date="2013" name="Genome Biol.">
        <title>Genome of Acanthamoeba castellanii highlights extensive lateral gene transfer and early evolution of tyrosine kinase signaling.</title>
        <authorList>
            <person name="Clarke M."/>
            <person name="Lohan A.J."/>
            <person name="Liu B."/>
            <person name="Lagkouvardos I."/>
            <person name="Roy S."/>
            <person name="Zafar N."/>
            <person name="Bertelli C."/>
            <person name="Schilde C."/>
            <person name="Kianianmomeni A."/>
            <person name="Burglin T.R."/>
            <person name="Frech C."/>
            <person name="Turcotte B."/>
            <person name="Kopec K.O."/>
            <person name="Synnott J.M."/>
            <person name="Choo C."/>
            <person name="Paponov I."/>
            <person name="Finkler A."/>
            <person name="Soon Heng Tan C."/>
            <person name="Hutchins A.P."/>
            <person name="Weinmeier T."/>
            <person name="Rattei T."/>
            <person name="Chu J.S."/>
            <person name="Gimenez G."/>
            <person name="Irimia M."/>
            <person name="Rigden D.J."/>
            <person name="Fitzpatrick D.A."/>
            <person name="Lorenzo-Morales J."/>
            <person name="Bateman A."/>
            <person name="Chiu C.H."/>
            <person name="Tang P."/>
            <person name="Hegemann P."/>
            <person name="Fromm H."/>
            <person name="Raoult D."/>
            <person name="Greub G."/>
            <person name="Miranda-Saavedra D."/>
            <person name="Chen N."/>
            <person name="Nash P."/>
            <person name="Ginger M.L."/>
            <person name="Horn M."/>
            <person name="Schaap P."/>
            <person name="Caler L."/>
            <person name="Loftus B."/>
        </authorList>
    </citation>
    <scope>NUCLEOTIDE SEQUENCE [LARGE SCALE GENOMIC DNA]</scope>
    <source>
        <strain evidence="9 10">Neff</strain>
    </source>
</reference>
<dbReference type="OrthoDB" id="18972at2759"/>
<keyword evidence="3 7" id="KW-0812">Transmembrane</keyword>
<keyword evidence="4 7" id="KW-1133">Transmembrane helix</keyword>
<evidence type="ECO:0000313" key="10">
    <source>
        <dbReference type="Proteomes" id="UP000011083"/>
    </source>
</evidence>
<dbReference type="VEuPathDB" id="AmoebaDB:ACA1_188710"/>
<dbReference type="AlphaFoldDB" id="L8GTI0"/>
<dbReference type="EMBL" id="KB008020">
    <property type="protein sequence ID" value="ELR15913.1"/>
    <property type="molecule type" value="Genomic_DNA"/>
</dbReference>
<dbReference type="OMA" id="FDDINDC"/>
<protein>
    <submittedName>
        <fullName evidence="9">SNARE associated Golgi protein</fullName>
    </submittedName>
</protein>
<organism evidence="9 10">
    <name type="scientific">Acanthamoeba castellanii (strain ATCC 30010 / Neff)</name>
    <dbReference type="NCBI Taxonomy" id="1257118"/>
    <lineage>
        <taxon>Eukaryota</taxon>
        <taxon>Amoebozoa</taxon>
        <taxon>Discosea</taxon>
        <taxon>Longamoebia</taxon>
        <taxon>Centramoebida</taxon>
        <taxon>Acanthamoebidae</taxon>
        <taxon>Acanthamoeba</taxon>
    </lineage>
</organism>
<feature type="region of interest" description="Disordered" evidence="6">
    <location>
        <begin position="299"/>
        <end position="331"/>
    </location>
</feature>
<dbReference type="STRING" id="1257118.L8GTI0"/>
<evidence type="ECO:0000256" key="5">
    <source>
        <dbReference type="ARBA" id="ARBA00023136"/>
    </source>
</evidence>
<comment type="subcellular location">
    <subcellularLocation>
        <location evidence="1">Cell membrane</location>
        <topology evidence="1">Multi-pass membrane protein</topology>
    </subcellularLocation>
</comment>
<evidence type="ECO:0000256" key="4">
    <source>
        <dbReference type="ARBA" id="ARBA00022989"/>
    </source>
</evidence>
<feature type="transmembrane region" description="Helical" evidence="7">
    <location>
        <begin position="264"/>
        <end position="285"/>
    </location>
</feature>
<evidence type="ECO:0000256" key="1">
    <source>
        <dbReference type="ARBA" id="ARBA00004651"/>
    </source>
</evidence>
<dbReference type="GO" id="GO:0005886">
    <property type="term" value="C:plasma membrane"/>
    <property type="evidence" value="ECO:0007669"/>
    <property type="project" value="UniProtKB-SubCell"/>
</dbReference>
<evidence type="ECO:0000256" key="6">
    <source>
        <dbReference type="SAM" id="MobiDB-lite"/>
    </source>
</evidence>
<dbReference type="Proteomes" id="UP000011083">
    <property type="component" value="Unassembled WGS sequence"/>
</dbReference>
<dbReference type="RefSeq" id="XP_004337926.1">
    <property type="nucleotide sequence ID" value="XM_004337878.1"/>
</dbReference>
<evidence type="ECO:0000313" key="9">
    <source>
        <dbReference type="EMBL" id="ELR15913.1"/>
    </source>
</evidence>
<dbReference type="PANTHER" id="PTHR12677:SF59">
    <property type="entry name" value="GOLGI APPARATUS MEMBRANE PROTEIN TVP38-RELATED"/>
    <property type="match status" value="1"/>
</dbReference>
<dbReference type="PANTHER" id="PTHR12677">
    <property type="entry name" value="GOLGI APPARATUS MEMBRANE PROTEIN TVP38-RELATED"/>
    <property type="match status" value="1"/>
</dbReference>
<proteinExistence type="predicted"/>
<sequence length="390" mass="43500">MSFDDINDCESLFSATSPFFLHSPASTSPFGSSNKAKSFVLSCSSTLRKRTKAWLHDARHAWWPLVADLAPKLQRISTLASSFGKDITRALVLITFATCIILFGVHFSSFQHLVIIFLQWIRTLGMLGGIIYVFATALSNLVFIPSAVIAFVLGRTLFRSWVSSLARQYPKVALMDQAIGKKAVGWKIVLLLRLSPMLPYNVLNYVLSVTRVQFMDYFLASTIGMFPGVAVFTYFGSISHDLSSIFSFSSKGMSGMDDDGSQTLIIYSGFFFSVVAFVLLSYFAANAIKKELKKIEEENEANEAKDKELDQLEQQREKLQEEEAAKAKEADAAMNSTGQVITLRQIDEALFEVRNDTHGSVVAKDERPVFEQNRSCGMRKNLSWVDSSMA</sequence>
<keyword evidence="5 7" id="KW-0472">Membrane</keyword>
<evidence type="ECO:0000256" key="7">
    <source>
        <dbReference type="SAM" id="Phobius"/>
    </source>
</evidence>
<dbReference type="GeneID" id="14916529"/>
<dbReference type="InterPro" id="IPR032816">
    <property type="entry name" value="VTT_dom"/>
</dbReference>
<dbReference type="Pfam" id="PF09335">
    <property type="entry name" value="VTT_dom"/>
    <property type="match status" value="1"/>
</dbReference>
<accession>L8GTI0</accession>
<dbReference type="InterPro" id="IPR015414">
    <property type="entry name" value="TMEM64"/>
</dbReference>
<gene>
    <name evidence="9" type="ORF">ACA1_188710</name>
</gene>
<keyword evidence="2" id="KW-1003">Cell membrane</keyword>
<feature type="transmembrane region" description="Helical" evidence="7">
    <location>
        <begin position="217"/>
        <end position="236"/>
    </location>
</feature>
<dbReference type="KEGG" id="acan:ACA1_188710"/>
<feature type="transmembrane region" description="Helical" evidence="7">
    <location>
        <begin position="91"/>
        <end position="118"/>
    </location>
</feature>